<keyword evidence="3" id="KW-0547">Nucleotide-binding</keyword>
<feature type="transmembrane region" description="Helical" evidence="7">
    <location>
        <begin position="171"/>
        <end position="187"/>
    </location>
</feature>
<dbReference type="InterPro" id="IPR003439">
    <property type="entry name" value="ABC_transporter-like_ATP-bd"/>
</dbReference>
<accession>B9K912</accession>
<keyword evidence="6 7" id="KW-0472">Membrane</keyword>
<dbReference type="GO" id="GO:0005524">
    <property type="term" value="F:ATP binding"/>
    <property type="evidence" value="ECO:0007669"/>
    <property type="project" value="UniProtKB-KW"/>
</dbReference>
<dbReference type="PROSITE" id="PS50893">
    <property type="entry name" value="ABC_TRANSPORTER_2"/>
    <property type="match status" value="1"/>
</dbReference>
<keyword evidence="4" id="KW-0067">ATP-binding</keyword>
<reference evidence="10 11" key="1">
    <citation type="journal article" date="2009" name="Biosci. Biotechnol. Biochem.">
        <title>WeGAS: a web-based microbial genome annotation system.</title>
        <authorList>
            <person name="Lee D."/>
            <person name="Seo H."/>
            <person name="Park C."/>
            <person name="Park K."/>
        </authorList>
    </citation>
    <scope>NUCLEOTIDE SEQUENCE [LARGE SCALE GENOMIC DNA]</scope>
    <source>
        <strain evidence="11">ATCC 49049 / DSM 4359 / NBRC 107923 / NS-E</strain>
    </source>
</reference>
<dbReference type="AlphaFoldDB" id="B9K912"/>
<evidence type="ECO:0000259" key="9">
    <source>
        <dbReference type="PROSITE" id="PS50929"/>
    </source>
</evidence>
<evidence type="ECO:0000259" key="8">
    <source>
        <dbReference type="PROSITE" id="PS50893"/>
    </source>
</evidence>
<dbReference type="Proteomes" id="UP000000445">
    <property type="component" value="Chromosome"/>
</dbReference>
<evidence type="ECO:0000256" key="4">
    <source>
        <dbReference type="ARBA" id="ARBA00022840"/>
    </source>
</evidence>
<proteinExistence type="predicted"/>
<dbReference type="GO" id="GO:0015421">
    <property type="term" value="F:ABC-type oligopeptide transporter activity"/>
    <property type="evidence" value="ECO:0007669"/>
    <property type="project" value="TreeGrafter"/>
</dbReference>
<evidence type="ECO:0000256" key="6">
    <source>
        <dbReference type="ARBA" id="ARBA00023136"/>
    </source>
</evidence>
<dbReference type="SUPFAM" id="SSF90123">
    <property type="entry name" value="ABC transporter transmembrane region"/>
    <property type="match status" value="1"/>
</dbReference>
<evidence type="ECO:0000256" key="3">
    <source>
        <dbReference type="ARBA" id="ARBA00022741"/>
    </source>
</evidence>
<evidence type="ECO:0000313" key="10">
    <source>
        <dbReference type="EMBL" id="ACM23445.1"/>
    </source>
</evidence>
<dbReference type="Pfam" id="PF00664">
    <property type="entry name" value="ABC_membrane"/>
    <property type="match status" value="1"/>
</dbReference>
<dbReference type="PANTHER" id="PTHR43394:SF1">
    <property type="entry name" value="ATP-BINDING CASSETTE SUB-FAMILY B MEMBER 10, MITOCHONDRIAL"/>
    <property type="match status" value="1"/>
</dbReference>
<dbReference type="Pfam" id="PF00005">
    <property type="entry name" value="ABC_tran"/>
    <property type="match status" value="1"/>
</dbReference>
<feature type="transmembrane region" description="Helical" evidence="7">
    <location>
        <begin position="28"/>
        <end position="49"/>
    </location>
</feature>
<dbReference type="GO" id="GO:0016887">
    <property type="term" value="F:ATP hydrolysis activity"/>
    <property type="evidence" value="ECO:0007669"/>
    <property type="project" value="InterPro"/>
</dbReference>
<feature type="transmembrane region" description="Helical" evidence="7">
    <location>
        <begin position="299"/>
        <end position="317"/>
    </location>
</feature>
<feature type="transmembrane region" description="Helical" evidence="7">
    <location>
        <begin position="65"/>
        <end position="84"/>
    </location>
</feature>
<dbReference type="SMART" id="SM00382">
    <property type="entry name" value="AAA"/>
    <property type="match status" value="1"/>
</dbReference>
<dbReference type="PANTHER" id="PTHR43394">
    <property type="entry name" value="ATP-DEPENDENT PERMEASE MDL1, MITOCHONDRIAL"/>
    <property type="match status" value="1"/>
</dbReference>
<dbReference type="FunFam" id="3.40.50.300:FF:002214">
    <property type="entry name" value="ABC transporter related protein"/>
    <property type="match status" value="1"/>
</dbReference>
<feature type="domain" description="ABC transporter" evidence="8">
    <location>
        <begin position="342"/>
        <end position="571"/>
    </location>
</feature>
<organism evidence="10 11">
    <name type="scientific">Thermotoga neapolitana (strain ATCC 49049 / DSM 4359 / NBRC 107923 / NS-E)</name>
    <dbReference type="NCBI Taxonomy" id="309803"/>
    <lineage>
        <taxon>Bacteria</taxon>
        <taxon>Thermotogati</taxon>
        <taxon>Thermotogota</taxon>
        <taxon>Thermotogae</taxon>
        <taxon>Thermotogales</taxon>
        <taxon>Thermotogaceae</taxon>
        <taxon>Thermotoga</taxon>
    </lineage>
</organism>
<dbReference type="PROSITE" id="PS50929">
    <property type="entry name" value="ABC_TM1F"/>
    <property type="match status" value="1"/>
</dbReference>
<dbReference type="HOGENOM" id="CLU_000604_84_3_0"/>
<protein>
    <submittedName>
        <fullName evidence="10">ABC transporter related</fullName>
    </submittedName>
</protein>
<sequence length="575" mass="65800">MKTMNLFLFTGHLRDDIRKFERKYKKHYPIFFLLEGLFLTTNVLTPLLIKKTIDSAFYRGDVGEIALFSVLYFIVLVAQSFIMYKLNYSAAKYLLNASRARESKSAYAKILALPLTYANSQNTGDYLSVFMRDVPKVASGVYLGRLQFFFNLGFFLAVLFLLFILSVKLTLVVLVSIVLFFVSTSILRKMVIRASQRDQESYQRFLKRSREVVEGIPVLKQFSGSSFLKNFLDSSAGEWSRASIAHSTANELSNRNIDINRWIGSTIVLAFGIYLLWKGEISVGTLLAFESYMNWMYDIVRMALTGLTMFFSTLPNWENFARIFSMPFERASGINLEKFEKLQLRNVYFKYDGTPVLTGLNFEINSGDKIAIVARSGAGKSTLVSLFNRLLSPTEGEILINGVPIEQYSLQSLRRNIVLVRSNDILFDTTIRNNITLFEDFPEDEIENVLKMCECDFVEKLESGIDTIVGERGTKLSDGQRQRIVLARALIRKPQVLILDEATSGVDGKTEERIFEKILREIETVIIISHRLSTVRKAKKIYVMENGRILDSGSHEELIVRCEKYTEILKEQFVE</sequence>
<dbReference type="KEGG" id="tna:CTN_1269"/>
<dbReference type="eggNOG" id="COG1132">
    <property type="taxonomic scope" value="Bacteria"/>
</dbReference>
<gene>
    <name evidence="10" type="ordered locus">CTN_1269</name>
</gene>
<keyword evidence="11" id="KW-1185">Reference proteome</keyword>
<keyword evidence="2 7" id="KW-0812">Transmembrane</keyword>
<dbReference type="InterPro" id="IPR036640">
    <property type="entry name" value="ABC1_TM_sf"/>
</dbReference>
<dbReference type="InterPro" id="IPR011527">
    <property type="entry name" value="ABC1_TM_dom"/>
</dbReference>
<name>B9K912_THENN</name>
<dbReference type="CDD" id="cd07346">
    <property type="entry name" value="ABC_6TM_exporters"/>
    <property type="match status" value="1"/>
</dbReference>
<comment type="subcellular location">
    <subcellularLocation>
        <location evidence="1">Cell membrane</location>
        <topology evidence="1">Multi-pass membrane protein</topology>
    </subcellularLocation>
</comment>
<feature type="domain" description="ABC transmembrane type-1" evidence="9">
    <location>
        <begin position="41"/>
        <end position="312"/>
    </location>
</feature>
<evidence type="ECO:0000313" key="11">
    <source>
        <dbReference type="Proteomes" id="UP000000445"/>
    </source>
</evidence>
<dbReference type="STRING" id="309803.CTN_1269"/>
<dbReference type="InterPro" id="IPR039421">
    <property type="entry name" value="Type_1_exporter"/>
</dbReference>
<dbReference type="Gene3D" id="1.20.1560.10">
    <property type="entry name" value="ABC transporter type 1, transmembrane domain"/>
    <property type="match status" value="1"/>
</dbReference>
<dbReference type="GO" id="GO:0005886">
    <property type="term" value="C:plasma membrane"/>
    <property type="evidence" value="ECO:0007669"/>
    <property type="project" value="UniProtKB-SubCell"/>
</dbReference>
<dbReference type="Gene3D" id="3.40.50.300">
    <property type="entry name" value="P-loop containing nucleotide triphosphate hydrolases"/>
    <property type="match status" value="1"/>
</dbReference>
<feature type="transmembrane region" description="Helical" evidence="7">
    <location>
        <begin position="148"/>
        <end position="165"/>
    </location>
</feature>
<evidence type="ECO:0000256" key="1">
    <source>
        <dbReference type="ARBA" id="ARBA00004651"/>
    </source>
</evidence>
<evidence type="ECO:0000256" key="7">
    <source>
        <dbReference type="SAM" id="Phobius"/>
    </source>
</evidence>
<feature type="transmembrane region" description="Helical" evidence="7">
    <location>
        <begin position="262"/>
        <end position="279"/>
    </location>
</feature>
<keyword evidence="5 7" id="KW-1133">Transmembrane helix</keyword>
<dbReference type="SUPFAM" id="SSF52540">
    <property type="entry name" value="P-loop containing nucleoside triphosphate hydrolases"/>
    <property type="match status" value="1"/>
</dbReference>
<dbReference type="InterPro" id="IPR027417">
    <property type="entry name" value="P-loop_NTPase"/>
</dbReference>
<evidence type="ECO:0000256" key="5">
    <source>
        <dbReference type="ARBA" id="ARBA00022989"/>
    </source>
</evidence>
<dbReference type="InterPro" id="IPR003593">
    <property type="entry name" value="AAA+_ATPase"/>
</dbReference>
<dbReference type="EMBL" id="CP000916">
    <property type="protein sequence ID" value="ACM23445.1"/>
    <property type="molecule type" value="Genomic_DNA"/>
</dbReference>
<evidence type="ECO:0000256" key="2">
    <source>
        <dbReference type="ARBA" id="ARBA00022692"/>
    </source>
</evidence>